<proteinExistence type="predicted"/>
<accession>A0A508A263</accession>
<sequence>MNAPHIAVVVPCYRVGDALLPLLERIGPEVGSIHVVDDACPHGSGAKVRAATRDPRVRVYAHDRNLGVGAAVLTGYRAALDAGADIVVKLDGDGQMDPALVPALTRPIRDGRADYCKGNRFHRLGDLRGMPPVRLLGNACLSFMTKASSGYWQLFDPTNGFTAIHALVLAQLDTDRLARRYFFESDLLHHLNALRAVVVEMPMPARYGEEVSSLRPMRMVWPFLGGNLRNFLRRIGHSYFLRGFSIASVELLLAVPLLGFGLAFGAWQWLASIHDGELASAGTVMLAALPLILGAQLLLSWLNFDVAAEPRQPIHPMLPGPRHG</sequence>
<keyword evidence="3" id="KW-0808">Transferase</keyword>
<dbReference type="SUPFAM" id="SSF53448">
    <property type="entry name" value="Nucleotide-diphospho-sugar transferases"/>
    <property type="match status" value="1"/>
</dbReference>
<evidence type="ECO:0000256" key="1">
    <source>
        <dbReference type="SAM" id="Phobius"/>
    </source>
</evidence>
<dbReference type="Proteomes" id="UP000318212">
    <property type="component" value="Unassembled WGS sequence"/>
</dbReference>
<name>A0A508A263_9GAMM</name>
<organism evidence="3 4">
    <name type="scientific">Marilutibacter aestuarii</name>
    <dbReference type="NCBI Taxonomy" id="1706195"/>
    <lineage>
        <taxon>Bacteria</taxon>
        <taxon>Pseudomonadati</taxon>
        <taxon>Pseudomonadota</taxon>
        <taxon>Gammaproteobacteria</taxon>
        <taxon>Lysobacterales</taxon>
        <taxon>Lysobacteraceae</taxon>
        <taxon>Marilutibacter</taxon>
    </lineage>
</organism>
<evidence type="ECO:0000313" key="4">
    <source>
        <dbReference type="Proteomes" id="UP000318212"/>
    </source>
</evidence>
<protein>
    <submittedName>
        <fullName evidence="3">Glycosyltransferase family 2 protein</fullName>
    </submittedName>
</protein>
<dbReference type="EMBL" id="VICE01000093">
    <property type="protein sequence ID" value="TQD43949.1"/>
    <property type="molecule type" value="Genomic_DNA"/>
</dbReference>
<keyword evidence="4" id="KW-1185">Reference proteome</keyword>
<comment type="caution">
    <text evidence="3">The sequence shown here is derived from an EMBL/GenBank/DDBJ whole genome shotgun (WGS) entry which is preliminary data.</text>
</comment>
<evidence type="ECO:0000259" key="2">
    <source>
        <dbReference type="Pfam" id="PF00535"/>
    </source>
</evidence>
<keyword evidence="1" id="KW-0812">Transmembrane</keyword>
<dbReference type="InterPro" id="IPR001173">
    <property type="entry name" value="Glyco_trans_2-like"/>
</dbReference>
<dbReference type="GO" id="GO:0016740">
    <property type="term" value="F:transferase activity"/>
    <property type="evidence" value="ECO:0007669"/>
    <property type="project" value="UniProtKB-KW"/>
</dbReference>
<dbReference type="AlphaFoldDB" id="A0A508A263"/>
<dbReference type="InterPro" id="IPR050256">
    <property type="entry name" value="Glycosyltransferase_2"/>
</dbReference>
<dbReference type="PANTHER" id="PTHR48090">
    <property type="entry name" value="UNDECAPRENYL-PHOSPHATE 4-DEOXY-4-FORMAMIDO-L-ARABINOSE TRANSFERASE-RELATED"/>
    <property type="match status" value="1"/>
</dbReference>
<dbReference type="Pfam" id="PF00535">
    <property type="entry name" value="Glycos_transf_2"/>
    <property type="match status" value="1"/>
</dbReference>
<gene>
    <name evidence="3" type="ORF">FKV25_09915</name>
</gene>
<dbReference type="RefSeq" id="WP_141518643.1">
    <property type="nucleotide sequence ID" value="NZ_VICE01000093.1"/>
</dbReference>
<feature type="transmembrane region" description="Helical" evidence="1">
    <location>
        <begin position="279"/>
        <end position="302"/>
    </location>
</feature>
<dbReference type="InterPro" id="IPR029044">
    <property type="entry name" value="Nucleotide-diphossugar_trans"/>
</dbReference>
<feature type="transmembrane region" description="Helical" evidence="1">
    <location>
        <begin position="239"/>
        <end position="267"/>
    </location>
</feature>
<evidence type="ECO:0000313" key="3">
    <source>
        <dbReference type="EMBL" id="TQD43949.1"/>
    </source>
</evidence>
<dbReference type="OrthoDB" id="9808633at2"/>
<dbReference type="PANTHER" id="PTHR48090:SF7">
    <property type="entry name" value="RFBJ PROTEIN"/>
    <property type="match status" value="1"/>
</dbReference>
<reference evidence="3 4" key="1">
    <citation type="submission" date="2019-06" db="EMBL/GenBank/DDBJ databases">
        <title>Lysobacter alkalisoli sp. nov. isolated from saline soil.</title>
        <authorList>
            <person name="Sun J.-Q."/>
            <person name="Xu L."/>
        </authorList>
    </citation>
    <scope>NUCLEOTIDE SEQUENCE [LARGE SCALE GENOMIC DNA]</scope>
    <source>
        <strain evidence="3 4">JCM 31130</strain>
    </source>
</reference>
<keyword evidence="1" id="KW-0472">Membrane</keyword>
<keyword evidence="1" id="KW-1133">Transmembrane helix</keyword>
<feature type="domain" description="Glycosyltransferase 2-like" evidence="2">
    <location>
        <begin position="8"/>
        <end position="165"/>
    </location>
</feature>
<dbReference type="Gene3D" id="3.90.550.10">
    <property type="entry name" value="Spore Coat Polysaccharide Biosynthesis Protein SpsA, Chain A"/>
    <property type="match status" value="1"/>
</dbReference>
<dbReference type="CDD" id="cd04179">
    <property type="entry name" value="DPM_DPG-synthase_like"/>
    <property type="match status" value="1"/>
</dbReference>